<dbReference type="Proteomes" id="UP001162060">
    <property type="component" value="Unassembled WGS sequence"/>
</dbReference>
<organism evidence="1 3">
    <name type="scientific">Peronospora matthiolae</name>
    <dbReference type="NCBI Taxonomy" id="2874970"/>
    <lineage>
        <taxon>Eukaryota</taxon>
        <taxon>Sar</taxon>
        <taxon>Stramenopiles</taxon>
        <taxon>Oomycota</taxon>
        <taxon>Peronosporomycetes</taxon>
        <taxon>Peronosporales</taxon>
        <taxon>Peronosporaceae</taxon>
        <taxon>Peronospora</taxon>
    </lineage>
</organism>
<proteinExistence type="predicted"/>
<gene>
    <name evidence="2" type="ORF">PM001_LOCUS26464</name>
    <name evidence="1" type="ORF">PM001_LOCUS484</name>
</gene>
<name>A0AAV1SYV8_9STRA</name>
<protein>
    <submittedName>
        <fullName evidence="1">Uncharacterized protein</fullName>
    </submittedName>
</protein>
<accession>A0AAV1SYV8</accession>
<dbReference type="EMBL" id="CAKLBY020000003">
    <property type="protein sequence ID" value="CAK7892847.1"/>
    <property type="molecule type" value="Genomic_DNA"/>
</dbReference>
<evidence type="ECO:0000313" key="2">
    <source>
        <dbReference type="EMBL" id="CAK7941314.1"/>
    </source>
</evidence>
<comment type="caution">
    <text evidence="1">The sequence shown here is derived from an EMBL/GenBank/DDBJ whole genome shotgun (WGS) entry which is preliminary data.</text>
</comment>
<sequence length="169" mass="19360">MIYKLSRLRARAVQTARKHRVRCIEFPPEQDTWKPRSSLLQDISDVVRACESVETPNLDASDILCAFVVNETIDYGVVVKCHHDDETKSDDDVVVIFHHDHENESVVVMNVLHHNYENESVVANVYHHDHENEIVVVDLHHDQKNESVVIDPHHDHVNGSGVAVSTRHE</sequence>
<reference evidence="1" key="1">
    <citation type="submission" date="2024-01" db="EMBL/GenBank/DDBJ databases">
        <authorList>
            <person name="Webb A."/>
        </authorList>
    </citation>
    <scope>NUCLEOTIDE SEQUENCE</scope>
    <source>
        <strain evidence="1">Pm1</strain>
    </source>
</reference>
<evidence type="ECO:0000313" key="3">
    <source>
        <dbReference type="Proteomes" id="UP001162060"/>
    </source>
</evidence>
<evidence type="ECO:0000313" key="1">
    <source>
        <dbReference type="EMBL" id="CAK7892847.1"/>
    </source>
</evidence>
<dbReference type="AlphaFoldDB" id="A0AAV1SYV8"/>
<dbReference type="EMBL" id="CAKLBY020000264">
    <property type="protein sequence ID" value="CAK7941314.1"/>
    <property type="molecule type" value="Genomic_DNA"/>
</dbReference>